<evidence type="ECO:0000313" key="8">
    <source>
        <dbReference type="EMBL" id="MFC0476857.1"/>
    </source>
</evidence>
<evidence type="ECO:0000256" key="1">
    <source>
        <dbReference type="ARBA" id="ARBA00004141"/>
    </source>
</evidence>
<evidence type="ECO:0000256" key="2">
    <source>
        <dbReference type="ARBA" id="ARBA00009399"/>
    </source>
</evidence>
<comment type="caution">
    <text evidence="8">The sequence shown here is derived from an EMBL/GenBank/DDBJ whole genome shotgun (WGS) entry which is preliminary data.</text>
</comment>
<keyword evidence="4 6" id="KW-1133">Transmembrane helix</keyword>
<evidence type="ECO:0000256" key="5">
    <source>
        <dbReference type="ARBA" id="ARBA00023136"/>
    </source>
</evidence>
<dbReference type="Pfam" id="PF04138">
    <property type="entry name" value="GtrA_DPMS_TM"/>
    <property type="match status" value="1"/>
</dbReference>
<evidence type="ECO:0000256" key="6">
    <source>
        <dbReference type="SAM" id="Phobius"/>
    </source>
</evidence>
<feature type="transmembrane region" description="Helical" evidence="6">
    <location>
        <begin position="12"/>
        <end position="31"/>
    </location>
</feature>
<organism evidence="8 9">
    <name type="scientific">Robertmurraya beringensis</name>
    <dbReference type="NCBI Taxonomy" id="641660"/>
    <lineage>
        <taxon>Bacteria</taxon>
        <taxon>Bacillati</taxon>
        <taxon>Bacillota</taxon>
        <taxon>Bacilli</taxon>
        <taxon>Bacillales</taxon>
        <taxon>Bacillaceae</taxon>
        <taxon>Robertmurraya</taxon>
    </lineage>
</organism>
<dbReference type="Proteomes" id="UP001589738">
    <property type="component" value="Unassembled WGS sequence"/>
</dbReference>
<dbReference type="RefSeq" id="WP_160547003.1">
    <property type="nucleotide sequence ID" value="NZ_JBHLUU010000113.1"/>
</dbReference>
<comment type="subcellular location">
    <subcellularLocation>
        <location evidence="1">Membrane</location>
        <topology evidence="1">Multi-pass membrane protein</topology>
    </subcellularLocation>
</comment>
<reference evidence="8 9" key="1">
    <citation type="submission" date="2024-09" db="EMBL/GenBank/DDBJ databases">
        <authorList>
            <person name="Sun Q."/>
            <person name="Mori K."/>
        </authorList>
    </citation>
    <scope>NUCLEOTIDE SEQUENCE [LARGE SCALE GENOMIC DNA]</scope>
    <source>
        <strain evidence="8 9">CGMCC 1.9126</strain>
    </source>
</reference>
<keyword evidence="3 6" id="KW-0812">Transmembrane</keyword>
<proteinExistence type="inferred from homology"/>
<evidence type="ECO:0000259" key="7">
    <source>
        <dbReference type="Pfam" id="PF04138"/>
    </source>
</evidence>
<sequence>MKNQTLIEFIKFSIVGAINTMVDFGVFSLLFTNGCPILLSQTISYGCGMLNSYLMNRSWTFKENKRNEYSESLKYVVANVATLILVSVLILFFINLFHLPVLLAKVICTGIGMVFNFMSSKFWVFQRIERSRGYE</sequence>
<comment type="similarity">
    <text evidence="2">Belongs to the GtrA family.</text>
</comment>
<feature type="transmembrane region" description="Helical" evidence="6">
    <location>
        <begin position="37"/>
        <end position="54"/>
    </location>
</feature>
<keyword evidence="9" id="KW-1185">Reference proteome</keyword>
<gene>
    <name evidence="8" type="ORF">ACFFHF_16765</name>
</gene>
<name>A0ABV6KU45_9BACI</name>
<protein>
    <submittedName>
        <fullName evidence="8">GtrA family protein</fullName>
    </submittedName>
</protein>
<evidence type="ECO:0000256" key="4">
    <source>
        <dbReference type="ARBA" id="ARBA00022989"/>
    </source>
</evidence>
<evidence type="ECO:0000256" key="3">
    <source>
        <dbReference type="ARBA" id="ARBA00022692"/>
    </source>
</evidence>
<feature type="transmembrane region" description="Helical" evidence="6">
    <location>
        <begin position="102"/>
        <end position="124"/>
    </location>
</feature>
<dbReference type="InterPro" id="IPR007267">
    <property type="entry name" value="GtrA_DPMS_TM"/>
</dbReference>
<dbReference type="InterPro" id="IPR051401">
    <property type="entry name" value="GtrA_CellWall_Glycosyl"/>
</dbReference>
<evidence type="ECO:0000313" key="9">
    <source>
        <dbReference type="Proteomes" id="UP001589738"/>
    </source>
</evidence>
<dbReference type="PANTHER" id="PTHR38459:SF1">
    <property type="entry name" value="PROPHAGE BACTOPRENOL-LINKED GLUCOSE TRANSLOCASE HOMOLOG"/>
    <property type="match status" value="1"/>
</dbReference>
<feature type="domain" description="GtrA/DPMS transmembrane" evidence="7">
    <location>
        <begin position="11"/>
        <end position="125"/>
    </location>
</feature>
<feature type="transmembrane region" description="Helical" evidence="6">
    <location>
        <begin position="75"/>
        <end position="96"/>
    </location>
</feature>
<dbReference type="PANTHER" id="PTHR38459">
    <property type="entry name" value="PROPHAGE BACTOPRENOL-LINKED GLUCOSE TRANSLOCASE HOMOLOG"/>
    <property type="match status" value="1"/>
</dbReference>
<dbReference type="EMBL" id="JBHLUU010000113">
    <property type="protein sequence ID" value="MFC0476857.1"/>
    <property type="molecule type" value="Genomic_DNA"/>
</dbReference>
<accession>A0ABV6KU45</accession>
<keyword evidence="5 6" id="KW-0472">Membrane</keyword>